<organism evidence="3 4">
    <name type="scientific">Mya arenaria</name>
    <name type="common">Soft-shell clam</name>
    <dbReference type="NCBI Taxonomy" id="6604"/>
    <lineage>
        <taxon>Eukaryota</taxon>
        <taxon>Metazoa</taxon>
        <taxon>Spiralia</taxon>
        <taxon>Lophotrochozoa</taxon>
        <taxon>Mollusca</taxon>
        <taxon>Bivalvia</taxon>
        <taxon>Autobranchia</taxon>
        <taxon>Heteroconchia</taxon>
        <taxon>Euheterodonta</taxon>
        <taxon>Imparidentia</taxon>
        <taxon>Neoheterodontei</taxon>
        <taxon>Myida</taxon>
        <taxon>Myoidea</taxon>
        <taxon>Myidae</taxon>
        <taxon>Mya</taxon>
    </lineage>
</organism>
<name>A0ABY7G4G6_MYAAR</name>
<gene>
    <name evidence="3" type="ORF">MAR_002900</name>
    <name evidence="2" type="ORF">MAR_005892</name>
</gene>
<sequence>MIQNTLYSKLCDRFERFKNVRVQCIDVCTEPGVYLETTYDGCYRKIVDFRERFSQWFSDVEATEEDDERISASRRTSVAFSVSTLSWLRNLILNVKNSSLDNSYFSNSVNSKKPRSRSPKSNTREYRYQNR</sequence>
<keyword evidence="4" id="KW-1185">Reference proteome</keyword>
<proteinExistence type="predicted"/>
<dbReference type="Proteomes" id="UP001164746">
    <property type="component" value="Chromosome 9"/>
</dbReference>
<evidence type="ECO:0000256" key="1">
    <source>
        <dbReference type="SAM" id="MobiDB-lite"/>
    </source>
</evidence>
<feature type="compositionally biased region" description="Basic and acidic residues" evidence="1">
    <location>
        <begin position="122"/>
        <end position="131"/>
    </location>
</feature>
<feature type="region of interest" description="Disordered" evidence="1">
    <location>
        <begin position="106"/>
        <end position="131"/>
    </location>
</feature>
<evidence type="ECO:0000313" key="4">
    <source>
        <dbReference type="Proteomes" id="UP001164746"/>
    </source>
</evidence>
<dbReference type="EMBL" id="CP111027">
    <property type="protein sequence ID" value="WAR29332.1"/>
    <property type="molecule type" value="Genomic_DNA"/>
</dbReference>
<reference evidence="3" key="1">
    <citation type="submission" date="2022-11" db="EMBL/GenBank/DDBJ databases">
        <title>Centuries of genome instability and evolution in soft-shell clam transmissible cancer (bioRxiv).</title>
        <authorList>
            <person name="Hart S.F.M."/>
            <person name="Yonemitsu M.A."/>
            <person name="Giersch R.M."/>
            <person name="Beal B.F."/>
            <person name="Arriagada G."/>
            <person name="Davis B.W."/>
            <person name="Ostrander E.A."/>
            <person name="Goff S.P."/>
            <person name="Metzger M.J."/>
        </authorList>
    </citation>
    <scope>NUCLEOTIDE SEQUENCE</scope>
    <source>
        <strain evidence="3">MELC-2E11</strain>
        <tissue evidence="3">Siphon/mantle</tissue>
    </source>
</reference>
<evidence type="ECO:0000313" key="3">
    <source>
        <dbReference type="EMBL" id="WAR29332.1"/>
    </source>
</evidence>
<accession>A0ABY7G4G6</accession>
<evidence type="ECO:0000313" key="2">
    <source>
        <dbReference type="EMBL" id="WAR15787.1"/>
    </source>
</evidence>
<dbReference type="Proteomes" id="UP001164746">
    <property type="component" value="Chromosome 16"/>
</dbReference>
<dbReference type="EMBL" id="CP111020">
    <property type="protein sequence ID" value="WAR15787.1"/>
    <property type="molecule type" value="Genomic_DNA"/>
</dbReference>
<protein>
    <submittedName>
        <fullName evidence="3">Uncharacterized protein</fullName>
    </submittedName>
</protein>